<protein>
    <recommendedName>
        <fullName evidence="2">GH16 domain-containing protein</fullName>
    </recommendedName>
</protein>
<sequence>MRSPVFTTIVAAAVWMVVLLHPSGADAEYSKMYKDYDTSSDKFFDAFDFSTDRDLNKAKVDYVNHATALEKGFIKARDGSIYLGVDHKNVVSPDARGRQSVRLESKDQFTHGLFLLDLKHMPYGCGTWPAFWTLGSGPWPHNGEIDIIEGVANQPGNLMALHTSPGCRNSALSHPANFTKSLNCDIAAEGQYKNQGCSLRDRNPWSWGKPFNDLGGGHIAMEWTSDFIKVWMWPRDAEPKDLWGKNPEPKGWGEPAGMFNGECEIDKFFKEHRIIFNITFCGDWAGNTWDNPDGCAAATGEKSCDAYVMNNPEAFKNAYWDINKLRVWKS</sequence>
<reference evidence="3 4" key="1">
    <citation type="submission" date="2019-04" db="EMBL/GenBank/DDBJ databases">
        <title>Comparative genomics and transcriptomics to analyze fruiting body development in filamentous ascomycetes.</title>
        <authorList>
            <consortium name="DOE Joint Genome Institute"/>
            <person name="Lutkenhaus R."/>
            <person name="Traeger S."/>
            <person name="Breuer J."/>
            <person name="Kuo A."/>
            <person name="Lipzen A."/>
            <person name="Pangilinan J."/>
            <person name="Dilworth D."/>
            <person name="Sandor L."/>
            <person name="Poggeler S."/>
            <person name="Barry K."/>
            <person name="Grigoriev I.V."/>
            <person name="Nowrousian M."/>
        </authorList>
    </citation>
    <scope>NUCLEOTIDE SEQUENCE [LARGE SCALE GENOMIC DNA]</scope>
    <source>
        <strain evidence="3 4">CBS 389.68</strain>
    </source>
</reference>
<feature type="chain" id="PRO_5020923140" description="GH16 domain-containing protein" evidence="1">
    <location>
        <begin position="28"/>
        <end position="330"/>
    </location>
</feature>
<evidence type="ECO:0000313" key="3">
    <source>
        <dbReference type="EMBL" id="TGZ76914.1"/>
    </source>
</evidence>
<organism evidence="3 4">
    <name type="scientific">Ascodesmis nigricans</name>
    <dbReference type="NCBI Taxonomy" id="341454"/>
    <lineage>
        <taxon>Eukaryota</taxon>
        <taxon>Fungi</taxon>
        <taxon>Dikarya</taxon>
        <taxon>Ascomycota</taxon>
        <taxon>Pezizomycotina</taxon>
        <taxon>Pezizomycetes</taxon>
        <taxon>Pezizales</taxon>
        <taxon>Ascodesmidaceae</taxon>
        <taxon>Ascodesmis</taxon>
    </lineage>
</organism>
<name>A0A4V3SHN3_9PEZI</name>
<dbReference type="GO" id="GO:0009251">
    <property type="term" value="P:glucan catabolic process"/>
    <property type="evidence" value="ECO:0007669"/>
    <property type="project" value="TreeGrafter"/>
</dbReference>
<keyword evidence="1" id="KW-0732">Signal</keyword>
<dbReference type="InterPro" id="IPR013320">
    <property type="entry name" value="ConA-like_dom_sf"/>
</dbReference>
<dbReference type="EMBL" id="ML220163">
    <property type="protein sequence ID" value="TGZ76914.1"/>
    <property type="molecule type" value="Genomic_DNA"/>
</dbReference>
<dbReference type="Pfam" id="PF26113">
    <property type="entry name" value="GH16_XgeA"/>
    <property type="match status" value="1"/>
</dbReference>
<dbReference type="InParanoid" id="A0A4V3SHN3"/>
<proteinExistence type="predicted"/>
<dbReference type="InterPro" id="IPR050546">
    <property type="entry name" value="Glycosyl_Hydrlase_16"/>
</dbReference>
<evidence type="ECO:0000313" key="4">
    <source>
        <dbReference type="Proteomes" id="UP000298138"/>
    </source>
</evidence>
<dbReference type="SUPFAM" id="SSF49899">
    <property type="entry name" value="Concanavalin A-like lectins/glucanases"/>
    <property type="match status" value="1"/>
</dbReference>
<dbReference type="Gene3D" id="2.60.120.200">
    <property type="match status" value="1"/>
</dbReference>
<dbReference type="OrthoDB" id="192832at2759"/>
<keyword evidence="4" id="KW-1185">Reference proteome</keyword>
<feature type="signal peptide" evidence="1">
    <location>
        <begin position="1"/>
        <end position="27"/>
    </location>
</feature>
<evidence type="ECO:0000256" key="1">
    <source>
        <dbReference type="SAM" id="SignalP"/>
    </source>
</evidence>
<dbReference type="PANTHER" id="PTHR10963:SF24">
    <property type="entry name" value="GLYCOSIDASE C21B10.07-RELATED"/>
    <property type="match status" value="1"/>
</dbReference>
<feature type="domain" description="GH16" evidence="2">
    <location>
        <begin position="34"/>
        <end position="293"/>
    </location>
</feature>
<dbReference type="AlphaFoldDB" id="A0A4V3SHN3"/>
<evidence type="ECO:0000259" key="2">
    <source>
        <dbReference type="PROSITE" id="PS51762"/>
    </source>
</evidence>
<dbReference type="GO" id="GO:0004553">
    <property type="term" value="F:hydrolase activity, hydrolyzing O-glycosyl compounds"/>
    <property type="evidence" value="ECO:0007669"/>
    <property type="project" value="InterPro"/>
</dbReference>
<dbReference type="CDD" id="cd02181">
    <property type="entry name" value="GH16_fungal_Lam16A_glucanase"/>
    <property type="match status" value="1"/>
</dbReference>
<accession>A0A4V3SHN3</accession>
<gene>
    <name evidence="3" type="ORF">EX30DRAFT_225354</name>
</gene>
<dbReference type="InterPro" id="IPR000757">
    <property type="entry name" value="Beta-glucanase-like"/>
</dbReference>
<dbReference type="PROSITE" id="PS51762">
    <property type="entry name" value="GH16_2"/>
    <property type="match status" value="1"/>
</dbReference>
<dbReference type="STRING" id="341454.A0A4V3SHN3"/>
<dbReference type="Proteomes" id="UP000298138">
    <property type="component" value="Unassembled WGS sequence"/>
</dbReference>
<dbReference type="PANTHER" id="PTHR10963">
    <property type="entry name" value="GLYCOSYL HYDROLASE-RELATED"/>
    <property type="match status" value="1"/>
</dbReference>